<evidence type="ECO:0000256" key="7">
    <source>
        <dbReference type="SAM" id="Phobius"/>
    </source>
</evidence>
<dbReference type="RefSeq" id="WP_211428410.1">
    <property type="nucleotide sequence ID" value="NZ_CP072648.1"/>
</dbReference>
<dbReference type="SUPFAM" id="SSF144091">
    <property type="entry name" value="Rhomboid-like"/>
    <property type="match status" value="1"/>
</dbReference>
<dbReference type="PANTHER" id="PTHR43731">
    <property type="entry name" value="RHOMBOID PROTEASE"/>
    <property type="match status" value="1"/>
</dbReference>
<comment type="similarity">
    <text evidence="2">Belongs to the peptidase S54 family.</text>
</comment>
<keyword evidence="4" id="KW-0378">Hydrolase</keyword>
<evidence type="ECO:0000256" key="3">
    <source>
        <dbReference type="ARBA" id="ARBA00022692"/>
    </source>
</evidence>
<evidence type="ECO:0000259" key="8">
    <source>
        <dbReference type="Pfam" id="PF01694"/>
    </source>
</evidence>
<keyword evidence="10" id="KW-1185">Reference proteome</keyword>
<evidence type="ECO:0000256" key="6">
    <source>
        <dbReference type="ARBA" id="ARBA00023136"/>
    </source>
</evidence>
<reference evidence="9 10" key="1">
    <citation type="submission" date="2021-03" db="EMBL/GenBank/DDBJ databases">
        <title>Genomic and phenotypic characterization of Chloracidobacterium isolates provides evidence for multiple species.</title>
        <authorList>
            <person name="Saini M.K."/>
            <person name="Costas A.M.G."/>
            <person name="Tank M."/>
            <person name="Bryant D.A."/>
        </authorList>
    </citation>
    <scope>NUCLEOTIDE SEQUENCE [LARGE SCALE GENOMIC DNA]</scope>
    <source>
        <strain evidence="9 10">BV2-C</strain>
    </source>
</reference>
<accession>A0ABX8BBS5</accession>
<name>A0ABX8BBS5_9BACT</name>
<feature type="transmembrane region" description="Helical" evidence="7">
    <location>
        <begin position="78"/>
        <end position="98"/>
    </location>
</feature>
<dbReference type="InterPro" id="IPR022764">
    <property type="entry name" value="Peptidase_S54_rhomboid_dom"/>
</dbReference>
<evidence type="ECO:0000313" key="9">
    <source>
        <dbReference type="EMBL" id="QUW02520.1"/>
    </source>
</evidence>
<dbReference type="EMBL" id="CP072648">
    <property type="protein sequence ID" value="QUW02520.1"/>
    <property type="molecule type" value="Genomic_DNA"/>
</dbReference>
<feature type="transmembrane region" description="Helical" evidence="7">
    <location>
        <begin position="110"/>
        <end position="128"/>
    </location>
</feature>
<keyword evidence="6 7" id="KW-0472">Membrane</keyword>
<feature type="transmembrane region" description="Helical" evidence="7">
    <location>
        <begin position="160"/>
        <end position="185"/>
    </location>
</feature>
<feature type="transmembrane region" description="Helical" evidence="7">
    <location>
        <begin position="205"/>
        <end position="225"/>
    </location>
</feature>
<dbReference type="Gene3D" id="1.20.1540.10">
    <property type="entry name" value="Rhomboid-like"/>
    <property type="match status" value="1"/>
</dbReference>
<feature type="domain" description="Peptidase S54 rhomboid" evidence="8">
    <location>
        <begin position="73"/>
        <end position="226"/>
    </location>
</feature>
<evidence type="ECO:0000256" key="2">
    <source>
        <dbReference type="ARBA" id="ARBA00009045"/>
    </source>
</evidence>
<dbReference type="InterPro" id="IPR050925">
    <property type="entry name" value="Rhomboid_protease_S54"/>
</dbReference>
<dbReference type="Pfam" id="PF01694">
    <property type="entry name" value="Rhomboid"/>
    <property type="match status" value="1"/>
</dbReference>
<feature type="transmembrane region" description="Helical" evidence="7">
    <location>
        <begin position="134"/>
        <end position="153"/>
    </location>
</feature>
<evidence type="ECO:0000256" key="4">
    <source>
        <dbReference type="ARBA" id="ARBA00022801"/>
    </source>
</evidence>
<dbReference type="GO" id="GO:0008233">
    <property type="term" value="F:peptidase activity"/>
    <property type="evidence" value="ECO:0007669"/>
    <property type="project" value="UniProtKB-KW"/>
</dbReference>
<feature type="transmembrane region" description="Helical" evidence="7">
    <location>
        <begin position="15"/>
        <end position="34"/>
    </location>
</feature>
<comment type="subcellular location">
    <subcellularLocation>
        <location evidence="1">Membrane</location>
        <topology evidence="1">Multi-pass membrane protein</topology>
    </subcellularLocation>
</comment>
<dbReference type="GO" id="GO:0006508">
    <property type="term" value="P:proteolysis"/>
    <property type="evidence" value="ECO:0007669"/>
    <property type="project" value="UniProtKB-KW"/>
</dbReference>
<keyword evidence="9" id="KW-0645">Protease</keyword>
<evidence type="ECO:0000256" key="5">
    <source>
        <dbReference type="ARBA" id="ARBA00022989"/>
    </source>
</evidence>
<evidence type="ECO:0000256" key="1">
    <source>
        <dbReference type="ARBA" id="ARBA00004141"/>
    </source>
</evidence>
<sequence length="241" mass="27186">MIPIRDDIPSSRIPFINIGLIVINVVVFIFELTLTERQLRVFFYQFAVQPYEYFLYFSPLNRGRVDWTDLVVPLLTSMFLHGGWLHIIGNMLYLWIFGDNVEDRMGHVRYLVFYILCGILASGAHIVSDPTSHIPSLGASGAIAGVLGAYICLYPHARVLVLVPVLLFFFTVEVPAWIFLGIWIFQNFASGVATLSVETAQGGGTAWWAHIGGFVVGAILVWAFARRVPPRRVVYYADWDD</sequence>
<proteinExistence type="inferred from homology"/>
<keyword evidence="5 7" id="KW-1133">Transmembrane helix</keyword>
<gene>
    <name evidence="9" type="ORF">J8C06_09215</name>
</gene>
<keyword evidence="3 7" id="KW-0812">Transmembrane</keyword>
<dbReference type="Proteomes" id="UP000676506">
    <property type="component" value="Chromosome 1"/>
</dbReference>
<organism evidence="9 10">
    <name type="scientific">Chloracidobacterium validum</name>
    <dbReference type="NCBI Taxonomy" id="2821543"/>
    <lineage>
        <taxon>Bacteria</taxon>
        <taxon>Pseudomonadati</taxon>
        <taxon>Acidobacteriota</taxon>
        <taxon>Terriglobia</taxon>
        <taxon>Terriglobales</taxon>
        <taxon>Acidobacteriaceae</taxon>
        <taxon>Chloracidobacterium</taxon>
    </lineage>
</organism>
<protein>
    <submittedName>
        <fullName evidence="9">Rhomboid family intramembrane serine protease</fullName>
    </submittedName>
</protein>
<evidence type="ECO:0000313" key="10">
    <source>
        <dbReference type="Proteomes" id="UP000676506"/>
    </source>
</evidence>
<dbReference type="InterPro" id="IPR035952">
    <property type="entry name" value="Rhomboid-like_sf"/>
</dbReference>
<dbReference type="PANTHER" id="PTHR43731:SF14">
    <property type="entry name" value="PRESENILIN-ASSOCIATED RHOMBOID-LIKE PROTEIN, MITOCHONDRIAL"/>
    <property type="match status" value="1"/>
</dbReference>